<dbReference type="PANTHER" id="PTHR46025">
    <property type="entry name" value="XYLOSYLTRANSFERASE OXT"/>
    <property type="match status" value="1"/>
</dbReference>
<keyword evidence="13" id="KW-0325">Glycoprotein</keyword>
<keyword evidence="16" id="KW-1185">Reference proteome</keyword>
<keyword evidence="11" id="KW-0472">Membrane</keyword>
<evidence type="ECO:0000256" key="1">
    <source>
        <dbReference type="ARBA" id="ARBA00004323"/>
    </source>
</evidence>
<name>A0A1I2ZF77_9GAMM</name>
<evidence type="ECO:0000256" key="8">
    <source>
        <dbReference type="ARBA" id="ARBA00022968"/>
    </source>
</evidence>
<gene>
    <name evidence="15" type="ORF">SAMN04487959_10371</name>
</gene>
<dbReference type="Proteomes" id="UP000199040">
    <property type="component" value="Unassembled WGS sequence"/>
</dbReference>
<dbReference type="GO" id="GO:0046872">
    <property type="term" value="F:metal ion binding"/>
    <property type="evidence" value="ECO:0007669"/>
    <property type="project" value="UniProtKB-KW"/>
</dbReference>
<evidence type="ECO:0000256" key="14">
    <source>
        <dbReference type="ARBA" id="ARBA00042865"/>
    </source>
</evidence>
<dbReference type="EMBL" id="FOPY01000003">
    <property type="protein sequence ID" value="SFH36159.1"/>
    <property type="molecule type" value="Genomic_DNA"/>
</dbReference>
<keyword evidence="10" id="KW-0333">Golgi apparatus</keyword>
<accession>A0A1I2ZF77</accession>
<sequence length="303" mass="35619">MKIAYCILCHKVTNPLRFTVNYLSRFEGNRIYIHVDRKSDIAPFEEAFEQANVTWLTERIDVAWGSVSQVDATLALLKAATQETFDYVFLISGDDIPIASHDQILACLERHKGREFIAYQDERFNRVDPCERVKYHYTDMFFKKRKTLMERVGAKLHGVGCRLGFFNNPFYKTLPRLYKGTSWFTISHGASCFILKYLEDYPYYRLAYQYSFCCDEVFFHTILKQSPFNRNIIRDPECYSDSLRYIDWKTGPDYPRTLDESDFANMKSSGMLFARKVDPDIDIGSLECFIDKTNEHYKESLFV</sequence>
<evidence type="ECO:0000256" key="7">
    <source>
        <dbReference type="ARBA" id="ARBA00022824"/>
    </source>
</evidence>
<evidence type="ECO:0000256" key="10">
    <source>
        <dbReference type="ARBA" id="ARBA00023034"/>
    </source>
</evidence>
<evidence type="ECO:0000256" key="13">
    <source>
        <dbReference type="ARBA" id="ARBA00023180"/>
    </source>
</evidence>
<dbReference type="InterPro" id="IPR003406">
    <property type="entry name" value="Glyco_trans_14"/>
</dbReference>
<evidence type="ECO:0000256" key="3">
    <source>
        <dbReference type="ARBA" id="ARBA00022676"/>
    </source>
</evidence>
<proteinExistence type="predicted"/>
<reference evidence="15 16" key="1">
    <citation type="submission" date="2016-10" db="EMBL/GenBank/DDBJ databases">
        <authorList>
            <person name="de Groot N.N."/>
        </authorList>
    </citation>
    <scope>NUCLEOTIDE SEQUENCE [LARGE SCALE GENOMIC DNA]</scope>
    <source>
        <strain evidence="15 16">CGMCC 1.6848</strain>
    </source>
</reference>
<evidence type="ECO:0000256" key="11">
    <source>
        <dbReference type="ARBA" id="ARBA00023136"/>
    </source>
</evidence>
<evidence type="ECO:0000256" key="6">
    <source>
        <dbReference type="ARBA" id="ARBA00022723"/>
    </source>
</evidence>
<dbReference type="GO" id="GO:0015012">
    <property type="term" value="P:heparan sulfate proteoglycan biosynthetic process"/>
    <property type="evidence" value="ECO:0007669"/>
    <property type="project" value="TreeGrafter"/>
</dbReference>
<dbReference type="InterPro" id="IPR043538">
    <property type="entry name" value="XYLT"/>
</dbReference>
<evidence type="ECO:0000313" key="15">
    <source>
        <dbReference type="EMBL" id="SFH36159.1"/>
    </source>
</evidence>
<keyword evidence="12" id="KW-1015">Disulfide bond</keyword>
<keyword evidence="3" id="KW-0328">Glycosyltransferase</keyword>
<organism evidence="15 16">
    <name type="scientific">Modicisalibacter xianhensis</name>
    <dbReference type="NCBI Taxonomy" id="442341"/>
    <lineage>
        <taxon>Bacteria</taxon>
        <taxon>Pseudomonadati</taxon>
        <taxon>Pseudomonadota</taxon>
        <taxon>Gammaproteobacteria</taxon>
        <taxon>Oceanospirillales</taxon>
        <taxon>Halomonadaceae</taxon>
        <taxon>Modicisalibacter</taxon>
    </lineage>
</organism>
<evidence type="ECO:0000313" key="16">
    <source>
        <dbReference type="Proteomes" id="UP000199040"/>
    </source>
</evidence>
<dbReference type="PANTHER" id="PTHR46025:SF3">
    <property type="entry name" value="XYLOSYLTRANSFERASE OXT"/>
    <property type="match status" value="1"/>
</dbReference>
<evidence type="ECO:0000256" key="5">
    <source>
        <dbReference type="ARBA" id="ARBA00022692"/>
    </source>
</evidence>
<keyword evidence="7" id="KW-0256">Endoplasmic reticulum</keyword>
<keyword evidence="6" id="KW-0479">Metal-binding</keyword>
<keyword evidence="9" id="KW-1133">Transmembrane helix</keyword>
<dbReference type="STRING" id="442341.SAMN04487959_10371"/>
<dbReference type="RefSeq" id="WP_092843844.1">
    <property type="nucleotide sequence ID" value="NZ_FOPY01000003.1"/>
</dbReference>
<keyword evidence="8" id="KW-0735">Signal-anchor</keyword>
<dbReference type="GO" id="GO:0016020">
    <property type="term" value="C:membrane"/>
    <property type="evidence" value="ECO:0007669"/>
    <property type="project" value="InterPro"/>
</dbReference>
<evidence type="ECO:0000256" key="2">
    <source>
        <dbReference type="ARBA" id="ARBA00004648"/>
    </source>
</evidence>
<dbReference type="GO" id="GO:0050650">
    <property type="term" value="P:chondroitin sulfate proteoglycan biosynthetic process"/>
    <property type="evidence" value="ECO:0007669"/>
    <property type="project" value="TreeGrafter"/>
</dbReference>
<evidence type="ECO:0000256" key="12">
    <source>
        <dbReference type="ARBA" id="ARBA00023157"/>
    </source>
</evidence>
<evidence type="ECO:0000256" key="4">
    <source>
        <dbReference type="ARBA" id="ARBA00022679"/>
    </source>
</evidence>
<dbReference type="GO" id="GO:0030158">
    <property type="term" value="F:protein xylosyltransferase activity"/>
    <property type="evidence" value="ECO:0007669"/>
    <property type="project" value="InterPro"/>
</dbReference>
<evidence type="ECO:0000256" key="9">
    <source>
        <dbReference type="ARBA" id="ARBA00022989"/>
    </source>
</evidence>
<keyword evidence="5" id="KW-0812">Transmembrane</keyword>
<comment type="subcellular location">
    <subcellularLocation>
        <location evidence="2">Endoplasmic reticulum membrane</location>
        <topology evidence="2">Single-pass type II membrane protein</topology>
    </subcellularLocation>
    <subcellularLocation>
        <location evidence="1">Golgi apparatus membrane</location>
        <topology evidence="1">Single-pass type II membrane protein</topology>
    </subcellularLocation>
</comment>
<dbReference type="Pfam" id="PF02485">
    <property type="entry name" value="Branch"/>
    <property type="match status" value="1"/>
</dbReference>
<dbReference type="AlphaFoldDB" id="A0A1I2ZF77"/>
<protein>
    <recommendedName>
        <fullName evidence="14">Peptide O-xylosyltransferase</fullName>
    </recommendedName>
</protein>
<keyword evidence="4" id="KW-0808">Transferase</keyword>